<dbReference type="GO" id="GO:0005576">
    <property type="term" value="C:extracellular region"/>
    <property type="evidence" value="ECO:0007669"/>
    <property type="project" value="UniProtKB-SubCell"/>
</dbReference>
<dbReference type="PROSITE" id="PS51995">
    <property type="entry name" value="ATLF"/>
    <property type="match status" value="1"/>
</dbReference>
<dbReference type="SUPFAM" id="SSF55486">
    <property type="entry name" value="Metalloproteases ('zincins'), catalytic domain"/>
    <property type="match status" value="1"/>
</dbReference>
<dbReference type="STRING" id="157838.AN964_09815"/>
<dbReference type="Proteomes" id="UP000051888">
    <property type="component" value="Unassembled WGS sequence"/>
</dbReference>
<keyword evidence="2" id="KW-0964">Secreted</keyword>
<organism evidence="4 5">
    <name type="scientific">Heyndrickxia shackletonii</name>
    <dbReference type="NCBI Taxonomy" id="157838"/>
    <lineage>
        <taxon>Bacteria</taxon>
        <taxon>Bacillati</taxon>
        <taxon>Bacillota</taxon>
        <taxon>Bacilli</taxon>
        <taxon>Bacillales</taxon>
        <taxon>Bacillaceae</taxon>
        <taxon>Heyndrickxia</taxon>
    </lineage>
</organism>
<dbReference type="OrthoDB" id="2615003at2"/>
<dbReference type="AlphaFoldDB" id="A0A0Q3TIJ8"/>
<name>A0A0Q3TIJ8_9BACI</name>
<evidence type="ECO:0000259" key="3">
    <source>
        <dbReference type="PROSITE" id="PS51995"/>
    </source>
</evidence>
<dbReference type="EMBL" id="LJJC01000004">
    <property type="protein sequence ID" value="KQL53766.1"/>
    <property type="molecule type" value="Genomic_DNA"/>
</dbReference>
<dbReference type="InterPro" id="IPR024079">
    <property type="entry name" value="MetalloPept_cat_dom_sf"/>
</dbReference>
<dbReference type="CDD" id="cd20183">
    <property type="entry name" value="M34_PPEP"/>
    <property type="match status" value="1"/>
</dbReference>
<accession>A0A0Q3TIJ8</accession>
<reference evidence="4 5" key="1">
    <citation type="submission" date="2015-09" db="EMBL/GenBank/DDBJ databases">
        <title>Genome sequencing project for genomic taxonomy and phylogenomics of Bacillus-like bacteria.</title>
        <authorList>
            <person name="Liu B."/>
            <person name="Wang J."/>
            <person name="Zhu Y."/>
            <person name="Liu G."/>
            <person name="Chen Q."/>
            <person name="Chen Z."/>
            <person name="Lan J."/>
            <person name="Che J."/>
            <person name="Ge C."/>
            <person name="Shi H."/>
            <person name="Pan Z."/>
            <person name="Liu X."/>
        </authorList>
    </citation>
    <scope>NUCLEOTIDE SEQUENCE [LARGE SCALE GENOMIC DNA]</scope>
    <source>
        <strain evidence="4 5">LMG 18435</strain>
    </source>
</reference>
<dbReference type="InterPro" id="IPR014781">
    <property type="entry name" value="Anthrax_toxin_lethal/edema_N/C"/>
</dbReference>
<feature type="domain" description="ATLF-like" evidence="3">
    <location>
        <begin position="43"/>
        <end position="229"/>
    </location>
</feature>
<dbReference type="GO" id="GO:0008237">
    <property type="term" value="F:metallopeptidase activity"/>
    <property type="evidence" value="ECO:0007669"/>
    <property type="project" value="InterPro"/>
</dbReference>
<protein>
    <recommendedName>
        <fullName evidence="3">ATLF-like domain-containing protein</fullName>
    </recommendedName>
</protein>
<gene>
    <name evidence="4" type="ORF">AN964_09815</name>
</gene>
<sequence length="229" mass="25915">MRKVVIYLFVLCAILLLGLSKPSLDGILLKNSALYHNVHLRSQALLGDIVVLPLQSNYDKDEVIKILSKLEKLPSSMLSKVENKNIKIKLFTGKLTDNPTAAYLKGKTPRGYQDHSITWDNVPGIGGSKTVLVKIGCSEKGKGHGSVNLELHELAHSLEHYLYDGKKEQAFIPIWKKEAPKLFPGNSYFINYQEEYFAESFAMYYYSRDTKIQLKKIAPMTFNYIQALS</sequence>
<evidence type="ECO:0000313" key="4">
    <source>
        <dbReference type="EMBL" id="KQL53766.1"/>
    </source>
</evidence>
<dbReference type="RefSeq" id="WP_055739502.1">
    <property type="nucleotide sequence ID" value="NZ_JAAIWL010000013.1"/>
</dbReference>
<evidence type="ECO:0000256" key="1">
    <source>
        <dbReference type="ARBA" id="ARBA00004613"/>
    </source>
</evidence>
<evidence type="ECO:0000256" key="2">
    <source>
        <dbReference type="ARBA" id="ARBA00022525"/>
    </source>
</evidence>
<keyword evidence="5" id="KW-1185">Reference proteome</keyword>
<dbReference type="Pfam" id="PF07737">
    <property type="entry name" value="ATLF"/>
    <property type="match status" value="1"/>
</dbReference>
<dbReference type="Gene3D" id="3.40.390.10">
    <property type="entry name" value="Collagenase (Catalytic Domain)"/>
    <property type="match status" value="1"/>
</dbReference>
<comment type="subcellular location">
    <subcellularLocation>
        <location evidence="1">Secreted</location>
    </subcellularLocation>
</comment>
<dbReference type="InterPro" id="IPR047568">
    <property type="entry name" value="ATLF-like_dom"/>
</dbReference>
<comment type="caution">
    <text evidence="4">The sequence shown here is derived from an EMBL/GenBank/DDBJ whole genome shotgun (WGS) entry which is preliminary data.</text>
</comment>
<proteinExistence type="predicted"/>
<dbReference type="PATRIC" id="fig|157838.3.peg.2154"/>
<evidence type="ECO:0000313" key="5">
    <source>
        <dbReference type="Proteomes" id="UP000051888"/>
    </source>
</evidence>